<feature type="non-terminal residue" evidence="1">
    <location>
        <position position="1"/>
    </location>
</feature>
<dbReference type="AlphaFoldDB" id="A0A7J6KN80"/>
<gene>
    <name evidence="1" type="ORF">FOL47_002848</name>
</gene>
<organism evidence="1 2">
    <name type="scientific">Perkinsus chesapeaki</name>
    <name type="common">Clam parasite</name>
    <name type="synonym">Perkinsus andrewsi</name>
    <dbReference type="NCBI Taxonomy" id="330153"/>
    <lineage>
        <taxon>Eukaryota</taxon>
        <taxon>Sar</taxon>
        <taxon>Alveolata</taxon>
        <taxon>Perkinsozoa</taxon>
        <taxon>Perkinsea</taxon>
        <taxon>Perkinsida</taxon>
        <taxon>Perkinsidae</taxon>
        <taxon>Perkinsus</taxon>
    </lineage>
</organism>
<evidence type="ECO:0000313" key="2">
    <source>
        <dbReference type="Proteomes" id="UP000591131"/>
    </source>
</evidence>
<protein>
    <submittedName>
        <fullName evidence="1">Uncharacterized protein</fullName>
    </submittedName>
</protein>
<evidence type="ECO:0000313" key="1">
    <source>
        <dbReference type="EMBL" id="KAF4648755.1"/>
    </source>
</evidence>
<sequence length="198" mass="22719">STYGLACGTDYDNLWVIDHPVVAGAIPDLRADESGKVLLMDHAEVYLPLMRRLGLKCPLRSDGPRNMPTSTFFGRSLKAFRSTFVEDLGSYGQRQSGQTQAEAVLYRYIVLLKELLYHSKQLPEGLQVLNTWGLSRLQGLQSYRIPESGWHMLEVSWKEWELMNESVRVRGELPALHWSRRNPLELSKSIMDTNIQRR</sequence>
<accession>A0A7J6KN80</accession>
<dbReference type="EMBL" id="JAAPAO010001824">
    <property type="protein sequence ID" value="KAF4648755.1"/>
    <property type="molecule type" value="Genomic_DNA"/>
</dbReference>
<reference evidence="1 2" key="1">
    <citation type="submission" date="2020-04" db="EMBL/GenBank/DDBJ databases">
        <title>Perkinsus chesapeaki whole genome sequence.</title>
        <authorList>
            <person name="Bogema D.R."/>
        </authorList>
    </citation>
    <scope>NUCLEOTIDE SEQUENCE [LARGE SCALE GENOMIC DNA]</scope>
    <source>
        <strain evidence="1">ATCC PRA-425</strain>
    </source>
</reference>
<name>A0A7J6KN80_PERCH</name>
<comment type="caution">
    <text evidence="1">The sequence shown here is derived from an EMBL/GenBank/DDBJ whole genome shotgun (WGS) entry which is preliminary data.</text>
</comment>
<keyword evidence="2" id="KW-1185">Reference proteome</keyword>
<proteinExistence type="predicted"/>
<dbReference type="Proteomes" id="UP000591131">
    <property type="component" value="Unassembled WGS sequence"/>
</dbReference>